<dbReference type="InterPro" id="IPR015797">
    <property type="entry name" value="NUDIX_hydrolase-like_dom_sf"/>
</dbReference>
<evidence type="ECO:0000256" key="3">
    <source>
        <dbReference type="ARBA" id="ARBA00022723"/>
    </source>
</evidence>
<keyword evidence="9" id="KW-1185">Reference proteome</keyword>
<dbReference type="AlphaFoldDB" id="A0A917JLZ5"/>
<dbReference type="InterPro" id="IPR000086">
    <property type="entry name" value="NUDIX_hydrolase_dom"/>
</dbReference>
<evidence type="ECO:0000256" key="4">
    <source>
        <dbReference type="ARBA" id="ARBA00022801"/>
    </source>
</evidence>
<dbReference type="PANTHER" id="PTHR12992:SF11">
    <property type="entry name" value="MITOCHONDRIAL COENZYME A DIPHOSPHATASE NUDT8"/>
    <property type="match status" value="1"/>
</dbReference>
<dbReference type="SUPFAM" id="SSF55811">
    <property type="entry name" value="Nudix"/>
    <property type="match status" value="1"/>
</dbReference>
<evidence type="ECO:0000256" key="2">
    <source>
        <dbReference type="ARBA" id="ARBA00001946"/>
    </source>
</evidence>
<protein>
    <submittedName>
        <fullName evidence="8">Coenzyme A pyrophosphatase</fullName>
    </submittedName>
</protein>
<evidence type="ECO:0000313" key="8">
    <source>
        <dbReference type="EMBL" id="GGI76121.1"/>
    </source>
</evidence>
<evidence type="ECO:0000313" key="9">
    <source>
        <dbReference type="Proteomes" id="UP000630149"/>
    </source>
</evidence>
<comment type="cofactor">
    <cofactor evidence="2">
        <name>Mg(2+)</name>
        <dbReference type="ChEBI" id="CHEBI:18420"/>
    </cofactor>
</comment>
<dbReference type="PROSITE" id="PS51462">
    <property type="entry name" value="NUDIX"/>
    <property type="match status" value="1"/>
</dbReference>
<dbReference type="PANTHER" id="PTHR12992">
    <property type="entry name" value="NUDIX HYDROLASE"/>
    <property type="match status" value="1"/>
</dbReference>
<keyword evidence="6" id="KW-0464">Manganese</keyword>
<feature type="domain" description="Nudix hydrolase" evidence="7">
    <location>
        <begin position="1"/>
        <end position="132"/>
    </location>
</feature>
<dbReference type="GO" id="GO:0010945">
    <property type="term" value="F:coenzyme A diphosphatase activity"/>
    <property type="evidence" value="ECO:0007669"/>
    <property type="project" value="InterPro"/>
</dbReference>
<reference evidence="8" key="1">
    <citation type="journal article" date="2014" name="Int. J. Syst. Evol. Microbiol.">
        <title>Complete genome sequence of Corynebacterium casei LMG S-19264T (=DSM 44701T), isolated from a smear-ripened cheese.</title>
        <authorList>
            <consortium name="US DOE Joint Genome Institute (JGI-PGF)"/>
            <person name="Walter F."/>
            <person name="Albersmeier A."/>
            <person name="Kalinowski J."/>
            <person name="Ruckert C."/>
        </authorList>
    </citation>
    <scope>NUCLEOTIDE SEQUENCE</scope>
    <source>
        <strain evidence="8">JCM 13919</strain>
    </source>
</reference>
<sequence>MTRESAVILLHELKTDSLILTKRNESLRNHPGEFCFPGGMRDLKDQDLWSTALREVHEELGIDSSRIACVKALKPEYTLLGKIIYPWLATISALQPYVMNKHEVSDVISLPMKEVSCRNNYKELCIEKANKKIITCQYTAYPHLVWGATARIMQQLCLDKKE</sequence>
<name>A0A917JLZ5_9GAMM</name>
<dbReference type="EMBL" id="BMOB01000001">
    <property type="protein sequence ID" value="GGI76121.1"/>
    <property type="molecule type" value="Genomic_DNA"/>
</dbReference>
<dbReference type="Proteomes" id="UP000630149">
    <property type="component" value="Unassembled WGS sequence"/>
</dbReference>
<evidence type="ECO:0000256" key="6">
    <source>
        <dbReference type="ARBA" id="ARBA00023211"/>
    </source>
</evidence>
<proteinExistence type="predicted"/>
<dbReference type="CDD" id="cd03426">
    <property type="entry name" value="NUDIX_CoAse_Nudt7"/>
    <property type="match status" value="1"/>
</dbReference>
<dbReference type="InterPro" id="IPR045121">
    <property type="entry name" value="CoAse"/>
</dbReference>
<dbReference type="RefSeq" id="WP_131775369.1">
    <property type="nucleotide sequence ID" value="NZ_BMOB01000001.1"/>
</dbReference>
<evidence type="ECO:0000259" key="7">
    <source>
        <dbReference type="PROSITE" id="PS51462"/>
    </source>
</evidence>
<reference evidence="8" key="2">
    <citation type="submission" date="2020-09" db="EMBL/GenBank/DDBJ databases">
        <authorList>
            <person name="Sun Q."/>
            <person name="Ohkuma M."/>
        </authorList>
    </citation>
    <scope>NUCLEOTIDE SEQUENCE</scope>
    <source>
        <strain evidence="8">JCM 13919</strain>
    </source>
</reference>
<evidence type="ECO:0000256" key="5">
    <source>
        <dbReference type="ARBA" id="ARBA00022842"/>
    </source>
</evidence>
<keyword evidence="5" id="KW-0460">Magnesium</keyword>
<keyword evidence="4" id="KW-0378">Hydrolase</keyword>
<comment type="cofactor">
    <cofactor evidence="1">
        <name>Mn(2+)</name>
        <dbReference type="ChEBI" id="CHEBI:29035"/>
    </cofactor>
</comment>
<keyword evidence="3" id="KW-0479">Metal-binding</keyword>
<dbReference type="OrthoDB" id="9802805at2"/>
<dbReference type="Pfam" id="PF00293">
    <property type="entry name" value="NUDIX"/>
    <property type="match status" value="1"/>
</dbReference>
<gene>
    <name evidence="8" type="ORF">GCM10007966_01230</name>
</gene>
<evidence type="ECO:0000256" key="1">
    <source>
        <dbReference type="ARBA" id="ARBA00001936"/>
    </source>
</evidence>
<dbReference type="Gene3D" id="3.90.79.10">
    <property type="entry name" value="Nucleoside Triphosphate Pyrophosphohydrolase"/>
    <property type="match status" value="1"/>
</dbReference>
<comment type="caution">
    <text evidence="8">The sequence shown here is derived from an EMBL/GenBank/DDBJ whole genome shotgun (WGS) entry which is preliminary data.</text>
</comment>
<accession>A0A917JLZ5</accession>
<organism evidence="8 9">
    <name type="scientific">Legionella impletisoli</name>
    <dbReference type="NCBI Taxonomy" id="343510"/>
    <lineage>
        <taxon>Bacteria</taxon>
        <taxon>Pseudomonadati</taxon>
        <taxon>Pseudomonadota</taxon>
        <taxon>Gammaproteobacteria</taxon>
        <taxon>Legionellales</taxon>
        <taxon>Legionellaceae</taxon>
        <taxon>Legionella</taxon>
    </lineage>
</organism>
<dbReference type="GO" id="GO:0046872">
    <property type="term" value="F:metal ion binding"/>
    <property type="evidence" value="ECO:0007669"/>
    <property type="project" value="UniProtKB-KW"/>
</dbReference>